<proteinExistence type="predicted"/>
<feature type="non-terminal residue" evidence="1">
    <location>
        <position position="144"/>
    </location>
</feature>
<dbReference type="EMBL" id="KV722884">
    <property type="protein sequence ID" value="OCH83663.1"/>
    <property type="molecule type" value="Genomic_DNA"/>
</dbReference>
<dbReference type="OrthoDB" id="2731295at2759"/>
<evidence type="ECO:0000313" key="1">
    <source>
        <dbReference type="EMBL" id="OCH83663.1"/>
    </source>
</evidence>
<organism evidence="1 2">
    <name type="scientific">Obba rivulosa</name>
    <dbReference type="NCBI Taxonomy" id="1052685"/>
    <lineage>
        <taxon>Eukaryota</taxon>
        <taxon>Fungi</taxon>
        <taxon>Dikarya</taxon>
        <taxon>Basidiomycota</taxon>
        <taxon>Agaricomycotina</taxon>
        <taxon>Agaricomycetes</taxon>
        <taxon>Polyporales</taxon>
        <taxon>Gelatoporiaceae</taxon>
        <taxon>Obba</taxon>
    </lineage>
</organism>
<protein>
    <submittedName>
        <fullName evidence="1">Uncharacterized protein</fullName>
    </submittedName>
</protein>
<evidence type="ECO:0000313" key="2">
    <source>
        <dbReference type="Proteomes" id="UP000250043"/>
    </source>
</evidence>
<reference evidence="1 2" key="1">
    <citation type="submission" date="2016-07" db="EMBL/GenBank/DDBJ databases">
        <title>Draft genome of the white-rot fungus Obba rivulosa 3A-2.</title>
        <authorList>
            <consortium name="DOE Joint Genome Institute"/>
            <person name="Miettinen O."/>
            <person name="Riley R."/>
            <person name="Acob R."/>
            <person name="Barry K."/>
            <person name="Cullen D."/>
            <person name="De Vries R."/>
            <person name="Hainaut M."/>
            <person name="Hatakka A."/>
            <person name="Henrissat B."/>
            <person name="Hilden K."/>
            <person name="Kuo R."/>
            <person name="Labutti K."/>
            <person name="Lipzen A."/>
            <person name="Makela M.R."/>
            <person name="Sandor L."/>
            <person name="Spatafora J.W."/>
            <person name="Grigoriev I.V."/>
            <person name="Hibbett D.S."/>
        </authorList>
    </citation>
    <scope>NUCLEOTIDE SEQUENCE [LARGE SCALE GENOMIC DNA]</scope>
    <source>
        <strain evidence="1 2">3A-2</strain>
    </source>
</reference>
<dbReference type="Proteomes" id="UP000250043">
    <property type="component" value="Unassembled WGS sequence"/>
</dbReference>
<keyword evidence="2" id="KW-1185">Reference proteome</keyword>
<sequence>CLLRIFVIPSHIGIALNEFINKEFINKKVKEALYEDAPHDVSICAARSDIIECMQHMAVSNFCKQFHLDGPVNCLCGKVGPAYTMAVSGVDPEVAATEPVANMLWFLQMNLSAATFEFADYQEARAVERKVAVAAFDDVYSKEV</sequence>
<name>A0A8E2AGE2_9APHY</name>
<accession>A0A8E2AGE2</accession>
<gene>
    <name evidence="1" type="ORF">OBBRIDRAFT_808840</name>
</gene>
<dbReference type="AlphaFoldDB" id="A0A8E2AGE2"/>